<proteinExistence type="inferred from homology"/>
<evidence type="ECO:0000256" key="7">
    <source>
        <dbReference type="ARBA" id="ARBA00022927"/>
    </source>
</evidence>
<sequence>MKSLKRVEGINVVPLIDIMLVLLTIVLTVSSFIALGKIEISLPQASNFSKVEPKFYEIGITADHQFFINGEAVVREDLHVKFETLSKEDSVAISADKMAAYEDFIYIIDLLKAKEIEKIGMVVNKNE</sequence>
<dbReference type="PANTHER" id="PTHR30558">
    <property type="entry name" value="EXBD MEMBRANE COMPONENT OF PMF-DRIVEN MACROMOLECULE IMPORT SYSTEM"/>
    <property type="match status" value="1"/>
</dbReference>
<evidence type="ECO:0000256" key="5">
    <source>
        <dbReference type="ARBA" id="ARBA00022519"/>
    </source>
</evidence>
<evidence type="ECO:0000256" key="11">
    <source>
        <dbReference type="SAM" id="Phobius"/>
    </source>
</evidence>
<dbReference type="Proteomes" id="UP000006176">
    <property type="component" value="Chromosome"/>
</dbReference>
<evidence type="ECO:0000256" key="10">
    <source>
        <dbReference type="RuleBase" id="RU003879"/>
    </source>
</evidence>
<gene>
    <name evidence="12" type="ordered locus">Sulba_1630</name>
</gene>
<dbReference type="KEGG" id="sba:Sulba_1630"/>
<dbReference type="GO" id="GO:0015031">
    <property type="term" value="P:protein transport"/>
    <property type="evidence" value="ECO:0007669"/>
    <property type="project" value="UniProtKB-KW"/>
</dbReference>
<name>I3XY94_SULBS</name>
<evidence type="ECO:0000256" key="6">
    <source>
        <dbReference type="ARBA" id="ARBA00022692"/>
    </source>
</evidence>
<keyword evidence="4" id="KW-1003">Cell membrane</keyword>
<dbReference type="PATRIC" id="fig|760154.4.peg.1633"/>
<keyword evidence="3 10" id="KW-0813">Transport</keyword>
<dbReference type="OrthoDB" id="9798629at2"/>
<keyword evidence="6 10" id="KW-0812">Transmembrane</keyword>
<protein>
    <submittedName>
        <fullName evidence="12">Biopolymer transport protein</fullName>
    </submittedName>
</protein>
<keyword evidence="13" id="KW-1185">Reference proteome</keyword>
<organism evidence="12 13">
    <name type="scientific">Sulfurospirillum barnesii (strain ATCC 700032 / DSM 10660 / SES-3)</name>
    <dbReference type="NCBI Taxonomy" id="760154"/>
    <lineage>
        <taxon>Bacteria</taxon>
        <taxon>Pseudomonadati</taxon>
        <taxon>Campylobacterota</taxon>
        <taxon>Epsilonproteobacteria</taxon>
        <taxon>Campylobacterales</taxon>
        <taxon>Sulfurospirillaceae</taxon>
        <taxon>Sulfurospirillum</taxon>
    </lineage>
</organism>
<dbReference type="Pfam" id="PF02472">
    <property type="entry name" value="ExbD"/>
    <property type="match status" value="1"/>
</dbReference>
<dbReference type="AlphaFoldDB" id="I3XY94"/>
<evidence type="ECO:0000256" key="8">
    <source>
        <dbReference type="ARBA" id="ARBA00022989"/>
    </source>
</evidence>
<keyword evidence="9 11" id="KW-0472">Membrane</keyword>
<evidence type="ECO:0000313" key="13">
    <source>
        <dbReference type="Proteomes" id="UP000006176"/>
    </source>
</evidence>
<dbReference type="GO" id="GO:0022857">
    <property type="term" value="F:transmembrane transporter activity"/>
    <property type="evidence" value="ECO:0007669"/>
    <property type="project" value="InterPro"/>
</dbReference>
<feature type="transmembrane region" description="Helical" evidence="11">
    <location>
        <begin position="12"/>
        <end position="35"/>
    </location>
</feature>
<reference evidence="12 13" key="1">
    <citation type="submission" date="2012-06" db="EMBL/GenBank/DDBJ databases">
        <title>Complete sequence of Sulfurospirillum barnesii SES-3.</title>
        <authorList>
            <consortium name="US DOE Joint Genome Institute"/>
            <person name="Lucas S."/>
            <person name="Han J."/>
            <person name="Lapidus A."/>
            <person name="Cheng J.-F."/>
            <person name="Goodwin L."/>
            <person name="Pitluck S."/>
            <person name="Peters L."/>
            <person name="Ovchinnikova G."/>
            <person name="Lu M."/>
            <person name="Detter J.C."/>
            <person name="Han C."/>
            <person name="Tapia R."/>
            <person name="Land M."/>
            <person name="Hauser L."/>
            <person name="Kyrpides N."/>
            <person name="Ivanova N."/>
            <person name="Pagani I."/>
            <person name="Stolz J."/>
            <person name="Arkin A."/>
            <person name="Dehal P."/>
            <person name="Oremland R."/>
            <person name="Saltikov C."/>
            <person name="Basu P."/>
            <person name="Hollibaugh J."/>
            <person name="Newman D."/>
            <person name="Stolyar S."/>
            <person name="Hazen T."/>
            <person name="Woyke T."/>
        </authorList>
    </citation>
    <scope>NUCLEOTIDE SEQUENCE [LARGE SCALE GENOMIC DNA]</scope>
    <source>
        <strain evidence="13">ATCC 700032 / DSM 10660 / SES-3</strain>
    </source>
</reference>
<dbReference type="PANTHER" id="PTHR30558:SF12">
    <property type="entry name" value="BIOPOLYMER TRANSPORT PROTEIN EXBD"/>
    <property type="match status" value="1"/>
</dbReference>
<evidence type="ECO:0000256" key="2">
    <source>
        <dbReference type="ARBA" id="ARBA00005811"/>
    </source>
</evidence>
<evidence type="ECO:0000256" key="1">
    <source>
        <dbReference type="ARBA" id="ARBA00004249"/>
    </source>
</evidence>
<dbReference type="GO" id="GO:0005886">
    <property type="term" value="C:plasma membrane"/>
    <property type="evidence" value="ECO:0007669"/>
    <property type="project" value="UniProtKB-SubCell"/>
</dbReference>
<evidence type="ECO:0000313" key="12">
    <source>
        <dbReference type="EMBL" id="AFL68918.1"/>
    </source>
</evidence>
<dbReference type="RefSeq" id="WP_014769796.1">
    <property type="nucleotide sequence ID" value="NC_018002.1"/>
</dbReference>
<evidence type="ECO:0000256" key="4">
    <source>
        <dbReference type="ARBA" id="ARBA00022475"/>
    </source>
</evidence>
<keyword evidence="8 11" id="KW-1133">Transmembrane helix</keyword>
<keyword evidence="7 10" id="KW-0653">Protein transport</keyword>
<dbReference type="InterPro" id="IPR003400">
    <property type="entry name" value="ExbD"/>
</dbReference>
<keyword evidence="5" id="KW-0997">Cell inner membrane</keyword>
<dbReference type="eggNOG" id="COG0848">
    <property type="taxonomic scope" value="Bacteria"/>
</dbReference>
<evidence type="ECO:0000256" key="3">
    <source>
        <dbReference type="ARBA" id="ARBA00022448"/>
    </source>
</evidence>
<evidence type="ECO:0000256" key="9">
    <source>
        <dbReference type="ARBA" id="ARBA00023136"/>
    </source>
</evidence>
<comment type="similarity">
    <text evidence="2 10">Belongs to the ExbD/TolR family.</text>
</comment>
<dbReference type="EMBL" id="CP003333">
    <property type="protein sequence ID" value="AFL68918.1"/>
    <property type="molecule type" value="Genomic_DNA"/>
</dbReference>
<dbReference type="HOGENOM" id="CLU_085305_2_0_7"/>
<accession>I3XY94</accession>
<comment type="subcellular location">
    <subcellularLocation>
        <location evidence="1">Cell inner membrane</location>
        <topology evidence="1">Single-pass type II membrane protein</topology>
    </subcellularLocation>
    <subcellularLocation>
        <location evidence="10">Cell membrane</location>
        <topology evidence="10">Single-pass type II membrane protein</topology>
    </subcellularLocation>
</comment>
<dbReference type="Gene3D" id="3.30.420.270">
    <property type="match status" value="1"/>
</dbReference>
<dbReference type="STRING" id="760154.Sulba_1630"/>